<feature type="compositionally biased region" description="Low complexity" evidence="4">
    <location>
        <begin position="178"/>
        <end position="198"/>
    </location>
</feature>
<dbReference type="Proteomes" id="UP000187172">
    <property type="component" value="Unassembled WGS sequence"/>
</dbReference>
<sequence length="208" mass="21275">MSDIVSTSNIWPNYSASNVQKASTKTQTLGKDQFLSILVTQLKNQDPMQPMEDKEFIAQMAQFTSVEQLMNISSQLNAMSQSLGNVSGLIGKQISWVDSGSSSDQSGESTSEIKTGIVDSIIVKDGVQYASVGSVAIPITKIVEIMNAKQEEGTPPADTETPSTDGASNAGGTAEGSAGNASETGETGAEAASAAAGEGTTGGNGESA</sequence>
<evidence type="ECO:0000313" key="6">
    <source>
        <dbReference type="Proteomes" id="UP000187172"/>
    </source>
</evidence>
<feature type="compositionally biased region" description="Polar residues" evidence="4">
    <location>
        <begin position="160"/>
        <end position="171"/>
    </location>
</feature>
<feature type="compositionally biased region" description="Gly residues" evidence="4">
    <location>
        <begin position="199"/>
        <end position="208"/>
    </location>
</feature>
<dbReference type="Pfam" id="PF03963">
    <property type="entry name" value="FlgD"/>
    <property type="match status" value="1"/>
</dbReference>
<reference evidence="5 6" key="1">
    <citation type="submission" date="2016-11" db="EMBL/GenBank/DDBJ databases">
        <title>Paenibacillus species isolates.</title>
        <authorList>
            <person name="Beno S.M."/>
        </authorList>
    </citation>
    <scope>NUCLEOTIDE SEQUENCE [LARGE SCALE GENOMIC DNA]</scope>
    <source>
        <strain evidence="5 6">FSL R5-0378</strain>
    </source>
</reference>
<name>A0A1R1F327_9BACL</name>
<organism evidence="5 6">
    <name type="scientific">Paenibacillus rhizosphaerae</name>
    <dbReference type="NCBI Taxonomy" id="297318"/>
    <lineage>
        <taxon>Bacteria</taxon>
        <taxon>Bacillati</taxon>
        <taxon>Bacillota</taxon>
        <taxon>Bacilli</taxon>
        <taxon>Bacillales</taxon>
        <taxon>Paenibacillaceae</taxon>
        <taxon>Paenibacillus</taxon>
    </lineage>
</organism>
<feature type="region of interest" description="Disordered" evidence="4">
    <location>
        <begin position="149"/>
        <end position="208"/>
    </location>
</feature>
<evidence type="ECO:0000256" key="2">
    <source>
        <dbReference type="ARBA" id="ARBA00022795"/>
    </source>
</evidence>
<protein>
    <recommendedName>
        <fullName evidence="3">Basal-body rod modification protein FlgD</fullName>
    </recommendedName>
</protein>
<dbReference type="EMBL" id="MRTP01000001">
    <property type="protein sequence ID" value="OMF58467.1"/>
    <property type="molecule type" value="Genomic_DNA"/>
</dbReference>
<keyword evidence="6" id="KW-1185">Reference proteome</keyword>
<comment type="caution">
    <text evidence="5">The sequence shown here is derived from an EMBL/GenBank/DDBJ whole genome shotgun (WGS) entry which is preliminary data.</text>
</comment>
<dbReference type="RefSeq" id="WP_076168148.1">
    <property type="nucleotide sequence ID" value="NZ_MRTP01000001.1"/>
</dbReference>
<evidence type="ECO:0000256" key="3">
    <source>
        <dbReference type="RuleBase" id="RU362076"/>
    </source>
</evidence>
<dbReference type="InterPro" id="IPR005648">
    <property type="entry name" value="FlgD"/>
</dbReference>
<gene>
    <name evidence="5" type="ORF">BK138_08085</name>
</gene>
<dbReference type="STRING" id="297318.BK138_08085"/>
<dbReference type="GO" id="GO:0044781">
    <property type="term" value="P:bacterial-type flagellum organization"/>
    <property type="evidence" value="ECO:0007669"/>
    <property type="project" value="UniProtKB-UniRule"/>
</dbReference>
<comment type="similarity">
    <text evidence="1 3">Belongs to the FlgD family.</text>
</comment>
<proteinExistence type="inferred from homology"/>
<evidence type="ECO:0000313" key="5">
    <source>
        <dbReference type="EMBL" id="OMF58467.1"/>
    </source>
</evidence>
<dbReference type="AlphaFoldDB" id="A0A1R1F327"/>
<evidence type="ECO:0000256" key="1">
    <source>
        <dbReference type="ARBA" id="ARBA00010577"/>
    </source>
</evidence>
<evidence type="ECO:0000256" key="4">
    <source>
        <dbReference type="SAM" id="MobiDB-lite"/>
    </source>
</evidence>
<keyword evidence="2 3" id="KW-1005">Bacterial flagellum biogenesis</keyword>
<accession>A0A1R1F327</accession>
<comment type="function">
    <text evidence="3">Required for flagellar hook formation. May act as a scaffolding protein.</text>
</comment>